<accession>A0AAD9UPT4</accession>
<dbReference type="Proteomes" id="UP001214638">
    <property type="component" value="Unassembled WGS sequence"/>
</dbReference>
<sequence length="948" mass="109328">MCIICFCDALSSPITNASKIQIISNIHAIIKSAHTSLGPNSLCAAILNCVDLVQVLVTLIYNTEDVDSDALQYSEHAAMLGNVMEYVMLSRDRINVYRLLVNIHTRQYEEYKTSMGRMTGVNVIGVIVDIIGDELNNSNINQYKHILFLLQQLLETKTVTIAHLKNTKMLDVLCALLNNSDASLKVETSTLLVVVLDIVCIFNKHDTRELEWFSIASSNKIINLIKSTNNCNSIRLVSISIITLYIVNIKKYKNILTLDIAQELVGVLLSTLVSKKPNVDLKISSLYLINRLLDCYKDLNDGCYFGVHIDQWFLEAIRTNTTEVGFHILKSLSINNCDNAVNWIVNHPKALALLLKIAVDMCQSKGGICKISNEYINMLVEIIDQLFDKKIVSSYWSFISNFLEKLLPSKWYQDMPTINQLEKSLNTKDGHLEQYFLHSTVFHVMLSCLIRSLERLIQSIAYNGDDNHIPSQETLLQMVNISINVYFYLASNQNKALWQHVNILTSNMKIVLVTRLLIFQISRDGTFYAVEKSNLDLSNIALLNALISVSHTNLINTYFSNLRIEWILGYLFEICCWFQNESLLDHLSDDRNVGIQSYAKRFRDFINSIRLMDHIFQDDRSIYIDENSKKHLVHILEFLMRHIKLTIHNVPNDDYIQSVCQIIFELCYKLQDITRWLNNTFHCAKMVEIDSASFEVGPLHGIKDPKMIIFCSALFSEDNLERFILMNLHSLGQIDPLLWQWFCKGNYSEKYRHLVVGLINCLFRMHFEANDKCHAASLLYHLFSLEMNLCMLVDYKSIMKDIDNVKLPQLEMLVAYATSEINRIDGLAIEFNEKLKVARTSTHKHAWVLQHLPLLNNENGSMYGSVVSRTIDALCNLLFKFFHDKISQWNGGNQIYYETIPPYIEDILDCIVYFINYFNEEDLLMICYPMQVFCCILQIEQEVFEFSF</sequence>
<dbReference type="GeneID" id="94334618"/>
<dbReference type="AlphaFoldDB" id="A0AAD9UPT4"/>
<gene>
    <name evidence="1" type="ORF">BdWA1_000320</name>
</gene>
<organism evidence="1 2">
    <name type="scientific">Babesia duncani</name>
    <dbReference type="NCBI Taxonomy" id="323732"/>
    <lineage>
        <taxon>Eukaryota</taxon>
        <taxon>Sar</taxon>
        <taxon>Alveolata</taxon>
        <taxon>Apicomplexa</taxon>
        <taxon>Aconoidasida</taxon>
        <taxon>Piroplasmida</taxon>
        <taxon>Babesiidae</taxon>
        <taxon>Babesia</taxon>
    </lineage>
</organism>
<keyword evidence="2" id="KW-1185">Reference proteome</keyword>
<comment type="caution">
    <text evidence="1">The sequence shown here is derived from an EMBL/GenBank/DDBJ whole genome shotgun (WGS) entry which is preliminary data.</text>
</comment>
<dbReference type="EMBL" id="JALLKP010000001">
    <property type="protein sequence ID" value="KAK2197321.1"/>
    <property type="molecule type" value="Genomic_DNA"/>
</dbReference>
<name>A0AAD9UPT4_9APIC</name>
<evidence type="ECO:0000313" key="1">
    <source>
        <dbReference type="EMBL" id="KAK2197321.1"/>
    </source>
</evidence>
<dbReference type="KEGG" id="bdw:94334618"/>
<proteinExistence type="predicted"/>
<dbReference type="RefSeq" id="XP_067804163.1">
    <property type="nucleotide sequence ID" value="XM_067945372.1"/>
</dbReference>
<evidence type="ECO:0000313" key="2">
    <source>
        <dbReference type="Proteomes" id="UP001214638"/>
    </source>
</evidence>
<protein>
    <submittedName>
        <fullName evidence="1">Uncharacterized protein</fullName>
    </submittedName>
</protein>
<reference evidence="1" key="1">
    <citation type="journal article" date="2023" name="Nat. Microbiol.">
        <title>Babesia duncani multi-omics identifies virulence factors and drug targets.</title>
        <authorList>
            <person name="Singh P."/>
            <person name="Lonardi S."/>
            <person name="Liang Q."/>
            <person name="Vydyam P."/>
            <person name="Khabirova E."/>
            <person name="Fang T."/>
            <person name="Gihaz S."/>
            <person name="Thekkiniath J."/>
            <person name="Munshi M."/>
            <person name="Abel S."/>
            <person name="Ciampossin L."/>
            <person name="Batugedara G."/>
            <person name="Gupta M."/>
            <person name="Lu X.M."/>
            <person name="Lenz T."/>
            <person name="Chakravarty S."/>
            <person name="Cornillot E."/>
            <person name="Hu Y."/>
            <person name="Ma W."/>
            <person name="Gonzalez L.M."/>
            <person name="Sanchez S."/>
            <person name="Estrada K."/>
            <person name="Sanchez-Flores A."/>
            <person name="Montero E."/>
            <person name="Harb O.S."/>
            <person name="Le Roch K.G."/>
            <person name="Mamoun C.B."/>
        </authorList>
    </citation>
    <scope>NUCLEOTIDE SEQUENCE</scope>
    <source>
        <strain evidence="1">WA1</strain>
    </source>
</reference>